<evidence type="ECO:0000313" key="2">
    <source>
        <dbReference type="Proteomes" id="UP000093476"/>
    </source>
</evidence>
<proteinExistence type="predicted"/>
<dbReference type="RefSeq" id="WP_065824537.1">
    <property type="nucleotide sequence ID" value="NZ_CAWMQZ010000187.1"/>
</dbReference>
<comment type="caution">
    <text evidence="1">The sequence shown here is derived from an EMBL/GenBank/DDBJ whole genome shotgun (WGS) entry which is preliminary data.</text>
</comment>
<protein>
    <submittedName>
        <fullName evidence="1">Uncharacterized protein</fullName>
    </submittedName>
</protein>
<dbReference type="EMBL" id="LOMY01000187">
    <property type="protein sequence ID" value="OCQ50887.1"/>
    <property type="molecule type" value="Genomic_DNA"/>
</dbReference>
<sequence length="226" mass="25375">MQTINFNIAFKENTTKDFIVIFDAFSFFLKELNKCDESITVLYAQGETLEEALQHKIIDLTDGIHPDAKKLVGKNLPYASGLWNGSIDKGLSILITSQRESYIIISIENHLDIYNKTNLVSFIKSVADKYTLQYCSISFNGKGTGNKVFPNRPAVGWMIYLPVHIEEGYLNIAEDVIPVSTELNTGTIIVSKNEYHCLDKADQQASNDLEIILADLGILPLYSEMK</sequence>
<dbReference type="AlphaFoldDB" id="A0A1C0TYZ0"/>
<gene>
    <name evidence="1" type="ORF">Ppb6_03985</name>
</gene>
<name>A0A1C0TYZ0_9GAMM</name>
<evidence type="ECO:0000313" key="1">
    <source>
        <dbReference type="EMBL" id="OCQ50887.1"/>
    </source>
</evidence>
<dbReference type="Proteomes" id="UP000093476">
    <property type="component" value="Unassembled WGS sequence"/>
</dbReference>
<reference evidence="1 2" key="1">
    <citation type="submission" date="2015-12" db="EMBL/GenBank/DDBJ databases">
        <title>Genome comparisons provide insights into the role of secondary metabolites in the pathogenic phase of the Photorhabdus life cycle.</title>
        <authorList>
            <person name="Tobias N.J."/>
            <person name="Mishra B."/>
            <person name="Gupta D.K."/>
            <person name="Thines M."/>
            <person name="Stinear T.P."/>
            <person name="Bode H.B."/>
        </authorList>
    </citation>
    <scope>NUCLEOTIDE SEQUENCE [LARGE SCALE GENOMIC DNA]</scope>
    <source>
        <strain evidence="1 2">PB68.1</strain>
    </source>
</reference>
<dbReference type="PATRIC" id="fig|286156.4.peg.4584"/>
<organism evidence="1 2">
    <name type="scientific">Photorhabdus australis subsp. thailandensis</name>
    <dbReference type="NCBI Taxonomy" id="2805096"/>
    <lineage>
        <taxon>Bacteria</taxon>
        <taxon>Pseudomonadati</taxon>
        <taxon>Pseudomonadota</taxon>
        <taxon>Gammaproteobacteria</taxon>
        <taxon>Enterobacterales</taxon>
        <taxon>Morganellaceae</taxon>
        <taxon>Photorhabdus</taxon>
    </lineage>
</organism>
<dbReference type="STRING" id="286156.Ppb6_03985"/>
<keyword evidence="2" id="KW-1185">Reference proteome</keyword>
<accession>A0A1C0TYZ0</accession>